<evidence type="ECO:0000313" key="1">
    <source>
        <dbReference type="EMBL" id="KAF3438902.1"/>
    </source>
</evidence>
<dbReference type="OrthoDB" id="1725641at2759"/>
<dbReference type="AlphaFoldDB" id="A0A8K0DWL8"/>
<dbReference type="EMBL" id="VOIH02000008">
    <property type="protein sequence ID" value="KAF3438902.1"/>
    <property type="molecule type" value="Genomic_DNA"/>
</dbReference>
<sequence length="110" mass="12543">MLVGAYPFEDPDEPKDYRKTIQISQECHNLISRIFVADPAMIIAEATIPTVDTHGLNQFMTDNLDMDDDMESLDSDPSWMLIAVVKLSMPFDCKLWLLAFKMSILLFNVV</sequence>
<accession>A0A8K0DWL8</accession>
<evidence type="ECO:0008006" key="3">
    <source>
        <dbReference type="Google" id="ProtNLM"/>
    </source>
</evidence>
<dbReference type="Proteomes" id="UP000796880">
    <property type="component" value="Unassembled WGS sequence"/>
</dbReference>
<keyword evidence="2" id="KW-1185">Reference proteome</keyword>
<evidence type="ECO:0000313" key="2">
    <source>
        <dbReference type="Proteomes" id="UP000796880"/>
    </source>
</evidence>
<comment type="caution">
    <text evidence="1">The sequence shown here is derived from an EMBL/GenBank/DDBJ whole genome shotgun (WGS) entry which is preliminary data.</text>
</comment>
<name>A0A8K0DWL8_9ROSA</name>
<reference evidence="1" key="1">
    <citation type="submission" date="2020-03" db="EMBL/GenBank/DDBJ databases">
        <title>A high-quality chromosome-level genome assembly of a woody plant with both climbing and erect habits, Rhamnella rubrinervis.</title>
        <authorList>
            <person name="Lu Z."/>
            <person name="Yang Y."/>
            <person name="Zhu X."/>
            <person name="Sun Y."/>
        </authorList>
    </citation>
    <scope>NUCLEOTIDE SEQUENCE</scope>
    <source>
        <strain evidence="1">BYM</strain>
        <tissue evidence="1">Leaf</tissue>
    </source>
</reference>
<protein>
    <recommendedName>
        <fullName evidence="3">Protein kinase domain-containing protein</fullName>
    </recommendedName>
</protein>
<proteinExistence type="predicted"/>
<gene>
    <name evidence="1" type="ORF">FNV43_RR17177</name>
</gene>
<organism evidence="1 2">
    <name type="scientific">Rhamnella rubrinervis</name>
    <dbReference type="NCBI Taxonomy" id="2594499"/>
    <lineage>
        <taxon>Eukaryota</taxon>
        <taxon>Viridiplantae</taxon>
        <taxon>Streptophyta</taxon>
        <taxon>Embryophyta</taxon>
        <taxon>Tracheophyta</taxon>
        <taxon>Spermatophyta</taxon>
        <taxon>Magnoliopsida</taxon>
        <taxon>eudicotyledons</taxon>
        <taxon>Gunneridae</taxon>
        <taxon>Pentapetalae</taxon>
        <taxon>rosids</taxon>
        <taxon>fabids</taxon>
        <taxon>Rosales</taxon>
        <taxon>Rhamnaceae</taxon>
        <taxon>rhamnoid group</taxon>
        <taxon>Rhamneae</taxon>
        <taxon>Rhamnella</taxon>
    </lineage>
</organism>